<evidence type="ECO:0000256" key="1">
    <source>
        <dbReference type="SAM" id="Phobius"/>
    </source>
</evidence>
<dbReference type="EMBL" id="MRCA01000009">
    <property type="protein sequence ID" value="OKH12857.1"/>
    <property type="molecule type" value="Genomic_DNA"/>
</dbReference>
<accession>A0A1U7GX59</accession>
<keyword evidence="1" id="KW-0812">Transmembrane</keyword>
<sequence>MKTNLQDDYNLLFKFAVKGLKYFVLALVGFAIAYVISTVLNIVPIAQILLSSILWQWMMRIAVFIFCLFAIAIILDSWR</sequence>
<keyword evidence="1" id="KW-0472">Membrane</keyword>
<dbReference type="RefSeq" id="WP_073556342.1">
    <property type="nucleotide sequence ID" value="NZ_MRCA01000009.1"/>
</dbReference>
<reference evidence="2 3" key="1">
    <citation type="submission" date="2016-11" db="EMBL/GenBank/DDBJ databases">
        <title>Draft Genome Sequences of Nine Cyanobacterial Strains from Diverse Habitats.</title>
        <authorList>
            <person name="Zhu T."/>
            <person name="Hou S."/>
            <person name="Lu X."/>
            <person name="Hess W.R."/>
        </authorList>
    </citation>
    <scope>NUCLEOTIDE SEQUENCE [LARGE SCALE GENOMIC DNA]</scope>
    <source>
        <strain evidence="2 3">NIES-592</strain>
    </source>
</reference>
<evidence type="ECO:0000313" key="3">
    <source>
        <dbReference type="Proteomes" id="UP000186391"/>
    </source>
</evidence>
<keyword evidence="3" id="KW-1185">Reference proteome</keyword>
<dbReference type="OrthoDB" id="517134at2"/>
<dbReference type="AlphaFoldDB" id="A0A1U7GX59"/>
<comment type="caution">
    <text evidence="2">The sequence shown here is derived from an EMBL/GenBank/DDBJ whole genome shotgun (WGS) entry which is preliminary data.</text>
</comment>
<feature type="transmembrane region" description="Helical" evidence="1">
    <location>
        <begin position="57"/>
        <end position="75"/>
    </location>
</feature>
<protein>
    <submittedName>
        <fullName evidence="2">Uncharacterized protein</fullName>
    </submittedName>
</protein>
<name>A0A1U7GX59_9CYAN</name>
<dbReference type="Proteomes" id="UP000186391">
    <property type="component" value="Unassembled WGS sequence"/>
</dbReference>
<evidence type="ECO:0000313" key="2">
    <source>
        <dbReference type="EMBL" id="OKH12857.1"/>
    </source>
</evidence>
<feature type="transmembrane region" description="Helical" evidence="1">
    <location>
        <begin position="20"/>
        <end position="45"/>
    </location>
</feature>
<keyword evidence="1" id="KW-1133">Transmembrane helix</keyword>
<proteinExistence type="predicted"/>
<gene>
    <name evidence="2" type="ORF">NIES592_16695</name>
</gene>
<organism evidence="2 3">
    <name type="scientific">Fischerella major NIES-592</name>
    <dbReference type="NCBI Taxonomy" id="210994"/>
    <lineage>
        <taxon>Bacteria</taxon>
        <taxon>Bacillati</taxon>
        <taxon>Cyanobacteriota</taxon>
        <taxon>Cyanophyceae</taxon>
        <taxon>Nostocales</taxon>
        <taxon>Hapalosiphonaceae</taxon>
        <taxon>Fischerella</taxon>
    </lineage>
</organism>